<reference evidence="1" key="1">
    <citation type="submission" date="2021-06" db="EMBL/GenBank/DDBJ databases">
        <title>Parelaphostrongylus tenuis whole genome reference sequence.</title>
        <authorList>
            <person name="Garwood T.J."/>
            <person name="Larsen P.A."/>
            <person name="Fountain-Jones N.M."/>
            <person name="Garbe J.R."/>
            <person name="Macchietto M.G."/>
            <person name="Kania S.A."/>
            <person name="Gerhold R.W."/>
            <person name="Richards J.E."/>
            <person name="Wolf T.M."/>
        </authorList>
    </citation>
    <scope>NUCLEOTIDE SEQUENCE</scope>
    <source>
        <strain evidence="1">MNPRO001-30</strain>
        <tissue evidence="1">Meninges</tissue>
    </source>
</reference>
<accession>A0AAD5MK38</accession>
<organism evidence="1 2">
    <name type="scientific">Parelaphostrongylus tenuis</name>
    <name type="common">Meningeal worm</name>
    <dbReference type="NCBI Taxonomy" id="148309"/>
    <lineage>
        <taxon>Eukaryota</taxon>
        <taxon>Metazoa</taxon>
        <taxon>Ecdysozoa</taxon>
        <taxon>Nematoda</taxon>
        <taxon>Chromadorea</taxon>
        <taxon>Rhabditida</taxon>
        <taxon>Rhabditina</taxon>
        <taxon>Rhabditomorpha</taxon>
        <taxon>Strongyloidea</taxon>
        <taxon>Metastrongylidae</taxon>
        <taxon>Parelaphostrongylus</taxon>
    </lineage>
</organism>
<protein>
    <submittedName>
        <fullName evidence="1">Uncharacterized protein</fullName>
    </submittedName>
</protein>
<evidence type="ECO:0000313" key="1">
    <source>
        <dbReference type="EMBL" id="KAJ1350571.1"/>
    </source>
</evidence>
<name>A0AAD5MK38_PARTN</name>
<gene>
    <name evidence="1" type="ORF">KIN20_006385</name>
</gene>
<comment type="caution">
    <text evidence="1">The sequence shown here is derived from an EMBL/GenBank/DDBJ whole genome shotgun (WGS) entry which is preliminary data.</text>
</comment>
<dbReference type="EMBL" id="JAHQIW010000892">
    <property type="protein sequence ID" value="KAJ1350571.1"/>
    <property type="molecule type" value="Genomic_DNA"/>
</dbReference>
<proteinExistence type="predicted"/>
<feature type="non-terminal residue" evidence="1">
    <location>
        <position position="77"/>
    </location>
</feature>
<sequence length="77" mass="8458">AENEHAKTFDQPLHDFAASLDSTVLGCRVLPSSQGFNVLDEQVRSVFLPGVVISAILDQLVLTSLANHWIARMLQLL</sequence>
<evidence type="ECO:0000313" key="2">
    <source>
        <dbReference type="Proteomes" id="UP001196413"/>
    </source>
</evidence>
<dbReference type="Proteomes" id="UP001196413">
    <property type="component" value="Unassembled WGS sequence"/>
</dbReference>
<keyword evidence="2" id="KW-1185">Reference proteome</keyword>
<dbReference type="AlphaFoldDB" id="A0AAD5MK38"/>